<comment type="caution">
    <text evidence="1">The sequence shown here is derived from an EMBL/GenBank/DDBJ whole genome shotgun (WGS) entry which is preliminary data.</text>
</comment>
<name>A0ACC1WRB6_MELAZ</name>
<organism evidence="1 2">
    <name type="scientific">Melia azedarach</name>
    <name type="common">Chinaberry tree</name>
    <dbReference type="NCBI Taxonomy" id="155640"/>
    <lineage>
        <taxon>Eukaryota</taxon>
        <taxon>Viridiplantae</taxon>
        <taxon>Streptophyta</taxon>
        <taxon>Embryophyta</taxon>
        <taxon>Tracheophyta</taxon>
        <taxon>Spermatophyta</taxon>
        <taxon>Magnoliopsida</taxon>
        <taxon>eudicotyledons</taxon>
        <taxon>Gunneridae</taxon>
        <taxon>Pentapetalae</taxon>
        <taxon>rosids</taxon>
        <taxon>malvids</taxon>
        <taxon>Sapindales</taxon>
        <taxon>Meliaceae</taxon>
        <taxon>Melia</taxon>
    </lineage>
</organism>
<keyword evidence="2" id="KW-1185">Reference proteome</keyword>
<gene>
    <name evidence="1" type="ORF">OWV82_024748</name>
</gene>
<evidence type="ECO:0000313" key="2">
    <source>
        <dbReference type="Proteomes" id="UP001164539"/>
    </source>
</evidence>
<evidence type="ECO:0000313" key="1">
    <source>
        <dbReference type="EMBL" id="KAJ4701514.1"/>
    </source>
</evidence>
<dbReference type="Proteomes" id="UP001164539">
    <property type="component" value="Chromosome 14"/>
</dbReference>
<sequence>MDAGAAKHLYSLQHCKILHLVRHGQGVHNVQGQNGPEALVSREFFDAQLSPLGWQQVNNLRKQVEASGLTKKVDLVITSPLLRTLQTAVGVFGETQTKGFEVSPSLNANVGKVSHHNSTSGVINCPPIVAVELCRERLGVHPCDQRRSVSEYQSLFPGIDFKLIESEDDNLWKADTREPFEEVVARGMKFLKWLWTRPEKEIAVVSHGIFLQHTLNALLNDCKPALMSELCPRFANCEVRSVVIVDKSATESCYAGSVSVGIQLPRDVTKESISREEVSN</sequence>
<dbReference type="EMBL" id="CM051407">
    <property type="protein sequence ID" value="KAJ4701514.1"/>
    <property type="molecule type" value="Genomic_DNA"/>
</dbReference>
<accession>A0ACC1WRB6</accession>
<proteinExistence type="predicted"/>
<protein>
    <submittedName>
        <fullName evidence="1">Phosphoglycerate mutase-like protein 1</fullName>
    </submittedName>
</protein>
<reference evidence="1 2" key="1">
    <citation type="journal article" date="2023" name="Science">
        <title>Complex scaffold remodeling in plant triterpene biosynthesis.</title>
        <authorList>
            <person name="De La Pena R."/>
            <person name="Hodgson H."/>
            <person name="Liu J.C."/>
            <person name="Stephenson M.J."/>
            <person name="Martin A.C."/>
            <person name="Owen C."/>
            <person name="Harkess A."/>
            <person name="Leebens-Mack J."/>
            <person name="Jimenez L.E."/>
            <person name="Osbourn A."/>
            <person name="Sattely E.S."/>
        </authorList>
    </citation>
    <scope>NUCLEOTIDE SEQUENCE [LARGE SCALE GENOMIC DNA]</scope>
    <source>
        <strain evidence="2">cv. JPN11</strain>
        <tissue evidence="1">Leaf</tissue>
    </source>
</reference>